<keyword evidence="1" id="KW-1133">Transmembrane helix</keyword>
<feature type="transmembrane region" description="Helical" evidence="1">
    <location>
        <begin position="20"/>
        <end position="36"/>
    </location>
</feature>
<organism evidence="2 3">
    <name type="scientific">Argiope bruennichi</name>
    <name type="common">Wasp spider</name>
    <name type="synonym">Aranea bruennichi</name>
    <dbReference type="NCBI Taxonomy" id="94029"/>
    <lineage>
        <taxon>Eukaryota</taxon>
        <taxon>Metazoa</taxon>
        <taxon>Ecdysozoa</taxon>
        <taxon>Arthropoda</taxon>
        <taxon>Chelicerata</taxon>
        <taxon>Arachnida</taxon>
        <taxon>Araneae</taxon>
        <taxon>Araneomorphae</taxon>
        <taxon>Entelegynae</taxon>
        <taxon>Araneoidea</taxon>
        <taxon>Araneidae</taxon>
        <taxon>Argiope</taxon>
    </lineage>
</organism>
<reference evidence="2" key="1">
    <citation type="journal article" date="2020" name="bioRxiv">
        <title>Chromosome-level reference genome of the European wasp spider Argiope bruennichi: a resource for studies on range expansion and evolutionary adaptation.</title>
        <authorList>
            <person name="Sheffer M.M."/>
            <person name="Hoppe A."/>
            <person name="Krehenwinkel H."/>
            <person name="Uhl G."/>
            <person name="Kuss A.W."/>
            <person name="Jensen L."/>
            <person name="Jensen C."/>
            <person name="Gillespie R.G."/>
            <person name="Hoff K.J."/>
            <person name="Prost S."/>
        </authorList>
    </citation>
    <scope>NUCLEOTIDE SEQUENCE</scope>
</reference>
<dbReference type="EMBL" id="JABXBU010002231">
    <property type="protein sequence ID" value="KAF8763570.1"/>
    <property type="molecule type" value="Genomic_DNA"/>
</dbReference>
<comment type="caution">
    <text evidence="2">The sequence shown here is derived from an EMBL/GenBank/DDBJ whole genome shotgun (WGS) entry which is preliminary data.</text>
</comment>
<feature type="transmembrane region" description="Helical" evidence="1">
    <location>
        <begin position="271"/>
        <end position="299"/>
    </location>
</feature>
<sequence>MYLCKTGLVRMDKSTSKNRFHYSIFLMFGLCALFPVRRLAYFRNWKKVVFWLLNFIIIFGDLSLNVSILIQGKAFLGTANFFVRLVPVIHRLILCTSLNDLVLLSKKVIAQSEALNTSGLDRYMKWAHFSGLLSFSMFLPFFVLSLLSMEDSEASLILFGKKPMQQFVIILLISLYLLFLLLLLLPMNIFAIFYVCLCLNLKCIMDSFSASIQSGLKHEAELVLSQYLLIRQLVEITDSKTSILMFTSSLYNASTMYLGVAVWLHPEEHSIYSMCAVLFLFVTSSVAFISMTLSASLVYEVNSSLSHKAHMQITNGRKYTEAQEQFLRMVEKELCLTVWKIVPLKRSFLLATIGTVFTYSILVENVQNNVQAISINTKT</sequence>
<gene>
    <name evidence="2" type="ORF">HNY73_021745</name>
</gene>
<accession>A0A8T0E283</accession>
<name>A0A8T0E283_ARGBR</name>
<keyword evidence="1" id="KW-0472">Membrane</keyword>
<dbReference type="Proteomes" id="UP000807504">
    <property type="component" value="Unassembled WGS sequence"/>
</dbReference>
<protein>
    <recommendedName>
        <fullName evidence="4">Gustatory receptor</fullName>
    </recommendedName>
</protein>
<feature type="transmembrane region" description="Helical" evidence="1">
    <location>
        <begin position="167"/>
        <end position="197"/>
    </location>
</feature>
<feature type="transmembrane region" description="Helical" evidence="1">
    <location>
        <begin position="48"/>
        <end position="70"/>
    </location>
</feature>
<evidence type="ECO:0000313" key="3">
    <source>
        <dbReference type="Proteomes" id="UP000807504"/>
    </source>
</evidence>
<evidence type="ECO:0000256" key="1">
    <source>
        <dbReference type="SAM" id="Phobius"/>
    </source>
</evidence>
<proteinExistence type="predicted"/>
<evidence type="ECO:0000313" key="2">
    <source>
        <dbReference type="EMBL" id="KAF8763570.1"/>
    </source>
</evidence>
<keyword evidence="3" id="KW-1185">Reference proteome</keyword>
<dbReference type="AlphaFoldDB" id="A0A8T0E283"/>
<feature type="transmembrane region" description="Helical" evidence="1">
    <location>
        <begin position="126"/>
        <end position="147"/>
    </location>
</feature>
<feature type="transmembrane region" description="Helical" evidence="1">
    <location>
        <begin position="243"/>
        <end position="265"/>
    </location>
</feature>
<evidence type="ECO:0008006" key="4">
    <source>
        <dbReference type="Google" id="ProtNLM"/>
    </source>
</evidence>
<keyword evidence="1" id="KW-0812">Transmembrane</keyword>
<reference evidence="2" key="2">
    <citation type="submission" date="2020-06" db="EMBL/GenBank/DDBJ databases">
        <authorList>
            <person name="Sheffer M."/>
        </authorList>
    </citation>
    <scope>NUCLEOTIDE SEQUENCE</scope>
</reference>